<feature type="compositionally biased region" description="Low complexity" evidence="2">
    <location>
        <begin position="20"/>
        <end position="37"/>
    </location>
</feature>
<evidence type="ECO:0000313" key="4">
    <source>
        <dbReference type="Proteomes" id="UP001141806"/>
    </source>
</evidence>
<evidence type="ECO:0000256" key="1">
    <source>
        <dbReference type="SAM" id="Coils"/>
    </source>
</evidence>
<proteinExistence type="predicted"/>
<keyword evidence="1" id="KW-0175">Coiled coil</keyword>
<evidence type="ECO:0000313" key="3">
    <source>
        <dbReference type="EMBL" id="KAJ4951955.1"/>
    </source>
</evidence>
<reference evidence="3" key="1">
    <citation type="journal article" date="2023" name="Plant J.">
        <title>The genome of the king protea, Protea cynaroides.</title>
        <authorList>
            <person name="Chang J."/>
            <person name="Duong T.A."/>
            <person name="Schoeman C."/>
            <person name="Ma X."/>
            <person name="Roodt D."/>
            <person name="Barker N."/>
            <person name="Li Z."/>
            <person name="Van de Peer Y."/>
            <person name="Mizrachi E."/>
        </authorList>
    </citation>
    <scope>NUCLEOTIDE SEQUENCE</scope>
    <source>
        <tissue evidence="3">Young leaves</tissue>
    </source>
</reference>
<keyword evidence="4" id="KW-1185">Reference proteome</keyword>
<comment type="caution">
    <text evidence="3">The sequence shown here is derived from an EMBL/GenBank/DDBJ whole genome shotgun (WGS) entry which is preliminary data.</text>
</comment>
<protein>
    <submittedName>
        <fullName evidence="3">Uncharacterized protein</fullName>
    </submittedName>
</protein>
<evidence type="ECO:0000256" key="2">
    <source>
        <dbReference type="SAM" id="MobiDB-lite"/>
    </source>
</evidence>
<dbReference type="AlphaFoldDB" id="A0A9Q0GT30"/>
<feature type="region of interest" description="Disordered" evidence="2">
    <location>
        <begin position="19"/>
        <end position="40"/>
    </location>
</feature>
<accession>A0A9Q0GT30</accession>
<sequence>MVDIETIDAMEPIALAMGLSSSSSSSSSSGTSSSSSSSKRRGCATLEAILALPKDGNLSSIWGPPIRMGEYLSMGGDLSNMRWIPLMGLLLKAKTRDEVAYHLDWAMKEDDTAMGDTRVVRELMKGCMLKRDRKLVLGLPTPIVISGLDTLMSGIAKDHCETDLKLHKVVKEKDEARLQINAREKEVERLKKSIDEERAARVDTEKISKGRVIMLKALIVTS</sequence>
<feature type="coiled-coil region" evidence="1">
    <location>
        <begin position="166"/>
        <end position="200"/>
    </location>
</feature>
<name>A0A9Q0GT30_9MAGN</name>
<organism evidence="3 4">
    <name type="scientific">Protea cynaroides</name>
    <dbReference type="NCBI Taxonomy" id="273540"/>
    <lineage>
        <taxon>Eukaryota</taxon>
        <taxon>Viridiplantae</taxon>
        <taxon>Streptophyta</taxon>
        <taxon>Embryophyta</taxon>
        <taxon>Tracheophyta</taxon>
        <taxon>Spermatophyta</taxon>
        <taxon>Magnoliopsida</taxon>
        <taxon>Proteales</taxon>
        <taxon>Proteaceae</taxon>
        <taxon>Protea</taxon>
    </lineage>
</organism>
<dbReference type="Proteomes" id="UP001141806">
    <property type="component" value="Unassembled WGS sequence"/>
</dbReference>
<gene>
    <name evidence="3" type="ORF">NE237_028787</name>
</gene>
<dbReference type="EMBL" id="JAMYWD010000012">
    <property type="protein sequence ID" value="KAJ4951955.1"/>
    <property type="molecule type" value="Genomic_DNA"/>
</dbReference>